<gene>
    <name evidence="2" type="ORF">GTP69_20055</name>
</gene>
<sequence length="311" mass="34096">MKKKRPIKIAIVGVGKIACDQHLPAIWASDEFELVASASLGETVAGWPGFRSIDDMLAAVPKIEAVALCVPPQYRYMAARAALLAGKHVLMEKPPGATLSEVEDLQALAARQGCTLFASWHSRHAPAVQPAKAFLAEWPPLSVQIVWREDVRLWHPGQDWIWQAGGLGVFDPGINALSILTEILPSRVFLQRATLGFPANRAAPIAAELFFQDADGMQVHADFDWRETTQQRWDIVVQTAAGELRLGDGGASLWRQGAAQALGDEKEYPSLYRHFAALIKDGRSDVDLSPLRHVADAFMLGLRAQLGLFDH</sequence>
<name>A0ABW9W3Y6_9BURK</name>
<organism evidence="2 3">
    <name type="scientific">Duganella levis</name>
    <dbReference type="NCBI Taxonomy" id="2692169"/>
    <lineage>
        <taxon>Bacteria</taxon>
        <taxon>Pseudomonadati</taxon>
        <taxon>Pseudomonadota</taxon>
        <taxon>Betaproteobacteria</taxon>
        <taxon>Burkholderiales</taxon>
        <taxon>Oxalobacteraceae</taxon>
        <taxon>Telluria group</taxon>
        <taxon>Duganella</taxon>
    </lineage>
</organism>
<protein>
    <submittedName>
        <fullName evidence="2">Gfo/Idh/MocA family oxidoreductase</fullName>
    </submittedName>
</protein>
<keyword evidence="3" id="KW-1185">Reference proteome</keyword>
<accession>A0ABW9W3Y6</accession>
<evidence type="ECO:0000259" key="1">
    <source>
        <dbReference type="Pfam" id="PF01408"/>
    </source>
</evidence>
<feature type="domain" description="Gfo/Idh/MocA-like oxidoreductase N-terminal" evidence="1">
    <location>
        <begin position="7"/>
        <end position="117"/>
    </location>
</feature>
<dbReference type="SUPFAM" id="SSF51735">
    <property type="entry name" value="NAD(P)-binding Rossmann-fold domains"/>
    <property type="match status" value="1"/>
</dbReference>
<evidence type="ECO:0000313" key="2">
    <source>
        <dbReference type="EMBL" id="MYN28697.1"/>
    </source>
</evidence>
<reference evidence="2 3" key="1">
    <citation type="submission" date="2019-12" db="EMBL/GenBank/DDBJ databases">
        <title>Novel species isolated from a subtropical stream in China.</title>
        <authorList>
            <person name="Lu H."/>
        </authorList>
    </citation>
    <scope>NUCLEOTIDE SEQUENCE [LARGE SCALE GENOMIC DNA]</scope>
    <source>
        <strain evidence="2 3">CY42W</strain>
    </source>
</reference>
<dbReference type="Proteomes" id="UP000642144">
    <property type="component" value="Unassembled WGS sequence"/>
</dbReference>
<dbReference type="RefSeq" id="WP_161056495.1">
    <property type="nucleotide sequence ID" value="NZ_WWCT01000017.1"/>
</dbReference>
<dbReference type="InterPro" id="IPR036291">
    <property type="entry name" value="NAD(P)-bd_dom_sf"/>
</dbReference>
<comment type="caution">
    <text evidence="2">The sequence shown here is derived from an EMBL/GenBank/DDBJ whole genome shotgun (WGS) entry which is preliminary data.</text>
</comment>
<dbReference type="InterPro" id="IPR000683">
    <property type="entry name" value="Gfo/Idh/MocA-like_OxRdtase_N"/>
</dbReference>
<evidence type="ECO:0000313" key="3">
    <source>
        <dbReference type="Proteomes" id="UP000642144"/>
    </source>
</evidence>
<dbReference type="Gene3D" id="3.40.50.720">
    <property type="entry name" value="NAD(P)-binding Rossmann-like Domain"/>
    <property type="match status" value="1"/>
</dbReference>
<dbReference type="Pfam" id="PF01408">
    <property type="entry name" value="GFO_IDH_MocA"/>
    <property type="match status" value="1"/>
</dbReference>
<dbReference type="InterPro" id="IPR050463">
    <property type="entry name" value="Gfo/Idh/MocA_oxidrdct_glycsds"/>
</dbReference>
<dbReference type="PANTHER" id="PTHR43818">
    <property type="entry name" value="BCDNA.GH03377"/>
    <property type="match status" value="1"/>
</dbReference>
<dbReference type="EMBL" id="WWCT01000017">
    <property type="protein sequence ID" value="MYN28697.1"/>
    <property type="molecule type" value="Genomic_DNA"/>
</dbReference>
<dbReference type="Gene3D" id="3.30.360.10">
    <property type="entry name" value="Dihydrodipicolinate Reductase, domain 2"/>
    <property type="match status" value="1"/>
</dbReference>
<proteinExistence type="predicted"/>
<dbReference type="PANTHER" id="PTHR43818:SF7">
    <property type="entry name" value="DEHYDROGENASE"/>
    <property type="match status" value="1"/>
</dbReference>